<evidence type="ECO:0000313" key="1">
    <source>
        <dbReference type="EMBL" id="QIV79769.1"/>
    </source>
</evidence>
<proteinExistence type="predicted"/>
<dbReference type="KEGG" id="mfre:EXE63_01795"/>
<organism evidence="1 2">
    <name type="scientific">Mycolicibacterium frederiksbergense</name>
    <dbReference type="NCBI Taxonomy" id="117567"/>
    <lineage>
        <taxon>Bacteria</taxon>
        <taxon>Bacillati</taxon>
        <taxon>Actinomycetota</taxon>
        <taxon>Actinomycetes</taxon>
        <taxon>Mycobacteriales</taxon>
        <taxon>Mycobacteriaceae</taxon>
        <taxon>Mycolicibacterium</taxon>
    </lineage>
</organism>
<dbReference type="RefSeq" id="WP_168140523.1">
    <property type="nucleotide sequence ID" value="NZ_CP038797.1"/>
</dbReference>
<dbReference type="AlphaFoldDB" id="A0A6H0RZV9"/>
<keyword evidence="2" id="KW-1185">Reference proteome</keyword>
<reference evidence="1 2" key="1">
    <citation type="submission" date="2019-04" db="EMBL/GenBank/DDBJ databases">
        <title>Draft, Whole-Genome Sequence of the Anthracene-degrading Mycobacterium frederiksbergense LB501T, Isolated from a Polycyclic Aromatic Hydrocarbon (PAH)-Contaminated Soil.</title>
        <authorList>
            <person name="Augelletti F."/>
        </authorList>
    </citation>
    <scope>NUCLEOTIDE SEQUENCE [LARGE SCALE GENOMIC DNA]</scope>
    <source>
        <strain evidence="1 2">LB 501T</strain>
        <plasmid evidence="1 2">unnamed1</plasmid>
    </source>
</reference>
<evidence type="ECO:0000313" key="2">
    <source>
        <dbReference type="Proteomes" id="UP000501849"/>
    </source>
</evidence>
<keyword evidence="1" id="KW-0614">Plasmid</keyword>
<gene>
    <name evidence="1" type="ORF">EXE63_01795</name>
</gene>
<protein>
    <submittedName>
        <fullName evidence="1">Uncharacterized protein</fullName>
    </submittedName>
</protein>
<sequence length="283" mass="30231">MAPTLQIQLAEVRDVALTVTGVAGLIAGHGFRLRIPPGAPASDSTSLYLSRVLQRADLQLAYAADSAADELTRSIEALMAYTSEAATLARRTELVITGLDVDDLAPSYAVSAPRLQREIPDEPLPQPALDVTDHRTLSDAVLLGSGVPMEFEPTDTAQLRAAAVTLRDCARRLRTAMSSGERPAAMLERFGIWVDEEFTDAVVARDEARASWATAYNAAREEVAEPARLYLSWLSAAARADEQERPALQDAGARARAAVRAYRDLPLTAVACGEHPQLGGGAG</sequence>
<dbReference type="EMBL" id="CP038797">
    <property type="protein sequence ID" value="QIV79769.1"/>
    <property type="molecule type" value="Genomic_DNA"/>
</dbReference>
<geneLocation type="plasmid" evidence="1 2">
    <name>unnamed1</name>
</geneLocation>
<dbReference type="Proteomes" id="UP000501849">
    <property type="component" value="Plasmid unnamed1"/>
</dbReference>
<accession>A0A6H0RZV9</accession>
<name>A0A6H0RZV9_9MYCO</name>